<feature type="transmembrane region" description="Helical" evidence="2">
    <location>
        <begin position="260"/>
        <end position="288"/>
    </location>
</feature>
<dbReference type="AlphaFoldDB" id="A0A5N5SL10"/>
<keyword evidence="2 3" id="KW-0812">Transmembrane</keyword>
<evidence type="ECO:0000313" key="3">
    <source>
        <dbReference type="EMBL" id="KAB7494279.1"/>
    </source>
</evidence>
<comment type="caution">
    <text evidence="3">The sequence shown here is derived from an EMBL/GenBank/DDBJ whole genome shotgun (WGS) entry which is preliminary data.</text>
</comment>
<dbReference type="Pfam" id="PF15052">
    <property type="entry name" value="TMEM169"/>
    <property type="match status" value="2"/>
</dbReference>
<feature type="region of interest" description="Disordered" evidence="1">
    <location>
        <begin position="155"/>
        <end position="192"/>
    </location>
</feature>
<feature type="transmembrane region" description="Helical" evidence="2">
    <location>
        <begin position="308"/>
        <end position="330"/>
    </location>
</feature>
<keyword evidence="2" id="KW-0472">Membrane</keyword>
<dbReference type="Proteomes" id="UP000326759">
    <property type="component" value="Unassembled WGS sequence"/>
</dbReference>
<reference evidence="3 4" key="1">
    <citation type="journal article" date="2019" name="PLoS Biol.">
        <title>Sex chromosomes control vertical transmission of feminizing Wolbachia symbionts in an isopod.</title>
        <authorList>
            <person name="Becking T."/>
            <person name="Chebbi M.A."/>
            <person name="Giraud I."/>
            <person name="Moumen B."/>
            <person name="Laverre T."/>
            <person name="Caubet Y."/>
            <person name="Peccoud J."/>
            <person name="Gilbert C."/>
            <person name="Cordaux R."/>
        </authorList>
    </citation>
    <scope>NUCLEOTIDE SEQUENCE [LARGE SCALE GENOMIC DNA]</scope>
    <source>
        <strain evidence="3">ANa2</strain>
        <tissue evidence="3">Whole body excluding digestive tract and cuticle</tissue>
    </source>
</reference>
<dbReference type="EMBL" id="SEYY01024248">
    <property type="protein sequence ID" value="KAB7494279.1"/>
    <property type="molecule type" value="Genomic_DNA"/>
</dbReference>
<protein>
    <submittedName>
        <fullName evidence="3">Transmembrane protein</fullName>
    </submittedName>
</protein>
<feature type="compositionally biased region" description="Polar residues" evidence="1">
    <location>
        <begin position="155"/>
        <end position="172"/>
    </location>
</feature>
<evidence type="ECO:0000256" key="2">
    <source>
        <dbReference type="SAM" id="Phobius"/>
    </source>
</evidence>
<keyword evidence="2" id="KW-1133">Transmembrane helix</keyword>
<gene>
    <name evidence="3" type="ORF">Anas_07824</name>
</gene>
<accession>A0A5N5SL10</accession>
<dbReference type="PANTHER" id="PTHR31777">
    <property type="entry name" value="TRANSMEMBRANE PROTEIN 169"/>
    <property type="match status" value="1"/>
</dbReference>
<sequence>MFGHIIMNTLESNDKTDAKAKKRYCKIVTYFKLNLIKFILLILNLVELKRLDSVGESEVGVGSSEECLLQEQTGATLEYAADLPNREGATSACTLDDSTAYTPSQSLHTISTTDLDKHVSSLDNLNQQESKTPEEIISAEMELEKSDSELTKISAETRSQTNSNKCNSSEDSLYQGRKRNGENTEPGGSTVVFSEEMPEGLDSYVTLTGTIKRGKKKGHSIDVKINLSREELEELEASITQTLGPDKPKAKWSVRFGPHILLLSLIAFPFVGFISSLYSFYLGTLTWYSLLTRASESSCLLKISLSPILILSYPFLIILFTLGLGIYASFAQIYKINKKKYKSIYIETTRSWCENSESHPPFRVSLSFDSWFSQVSDPEKGFYGWLCAVLHVEECAPYETVVLMTQPLQEKEVKDSNL</sequence>
<organism evidence="3 4">
    <name type="scientific">Armadillidium nasatum</name>
    <dbReference type="NCBI Taxonomy" id="96803"/>
    <lineage>
        <taxon>Eukaryota</taxon>
        <taxon>Metazoa</taxon>
        <taxon>Ecdysozoa</taxon>
        <taxon>Arthropoda</taxon>
        <taxon>Crustacea</taxon>
        <taxon>Multicrustacea</taxon>
        <taxon>Malacostraca</taxon>
        <taxon>Eumalacostraca</taxon>
        <taxon>Peracarida</taxon>
        <taxon>Isopoda</taxon>
        <taxon>Oniscidea</taxon>
        <taxon>Crinocheta</taxon>
        <taxon>Armadillidiidae</taxon>
        <taxon>Armadillidium</taxon>
    </lineage>
</organism>
<dbReference type="OrthoDB" id="10066407at2759"/>
<dbReference type="InterPro" id="IPR029386">
    <property type="entry name" value="TMEM169"/>
</dbReference>
<proteinExistence type="predicted"/>
<keyword evidence="4" id="KW-1185">Reference proteome</keyword>
<evidence type="ECO:0000313" key="4">
    <source>
        <dbReference type="Proteomes" id="UP000326759"/>
    </source>
</evidence>
<name>A0A5N5SL10_9CRUS</name>
<evidence type="ECO:0000256" key="1">
    <source>
        <dbReference type="SAM" id="MobiDB-lite"/>
    </source>
</evidence>
<dbReference type="PANTHER" id="PTHR31777:SF0">
    <property type="entry name" value="TRANSMEMBRANE PROTEIN 169"/>
    <property type="match status" value="1"/>
</dbReference>